<sequence>MSDKPAPDPLSASPAQPASLRYRRALASSLGPFKRERFPYRKFITALVLGGAGGSLFYYFGLPLAWMLGPMTFCTVGALLKAPIAAPSIVRPPMIIIIGVLLGSGFRPDLIGHLADWVPTLLGLVLFVAVSAVLCITYFRVVAGFDWVTAYFSGMPGGLVVMTVLGEERGGDGGMIALVHAARILLVVMTLPFLVEWLSGETITSGTGSAGAGTPFIEGAFWFLVSAVLGVIIGRLLRFPSPEMIGPMTVSAAIHLSGVTHFVPPYGLVIAAQLVLGTVIGCRFRSTPPATVLKVMLLSLGSTVILLTVTYGFAYTIGHFTRFNALALMLAYSPGGLTEMSLVALSLQVEVAFVATHHIARILIVLITSNAAFGLVSRLRKPKT</sequence>
<evidence type="ECO:0000313" key="2">
    <source>
        <dbReference type="EMBL" id="SCZ38749.1"/>
    </source>
</evidence>
<dbReference type="PANTHER" id="PTHR38457:SF1">
    <property type="entry name" value="REGULATOR ABRB-RELATED"/>
    <property type="match status" value="1"/>
</dbReference>
<feature type="transmembrane region" description="Helical" evidence="1">
    <location>
        <begin position="177"/>
        <end position="199"/>
    </location>
</feature>
<feature type="transmembrane region" description="Helical" evidence="1">
    <location>
        <begin position="359"/>
        <end position="379"/>
    </location>
</feature>
<feature type="transmembrane region" description="Helical" evidence="1">
    <location>
        <begin position="89"/>
        <end position="106"/>
    </location>
</feature>
<dbReference type="InterPro" id="IPR007820">
    <property type="entry name" value="AbrB_fam"/>
</dbReference>
<feature type="transmembrane region" description="Helical" evidence="1">
    <location>
        <begin position="258"/>
        <end position="280"/>
    </location>
</feature>
<dbReference type="Pfam" id="PF05145">
    <property type="entry name" value="AbrB"/>
    <property type="match status" value="1"/>
</dbReference>
<feature type="transmembrane region" description="Helical" evidence="1">
    <location>
        <begin position="292"/>
        <end position="314"/>
    </location>
</feature>
<feature type="transmembrane region" description="Helical" evidence="1">
    <location>
        <begin position="219"/>
        <end position="237"/>
    </location>
</feature>
<dbReference type="EMBL" id="FMVW01000005">
    <property type="protein sequence ID" value="SCZ38749.1"/>
    <property type="molecule type" value="Genomic_DNA"/>
</dbReference>
<dbReference type="AlphaFoldDB" id="A0A1G5NPP9"/>
<organism evidence="2 3">
    <name type="scientific">Afifella marina DSM 2698</name>
    <dbReference type="NCBI Taxonomy" id="1120955"/>
    <lineage>
        <taxon>Bacteria</taxon>
        <taxon>Pseudomonadati</taxon>
        <taxon>Pseudomonadota</taxon>
        <taxon>Alphaproteobacteria</taxon>
        <taxon>Hyphomicrobiales</taxon>
        <taxon>Afifellaceae</taxon>
        <taxon>Afifella</taxon>
    </lineage>
</organism>
<keyword evidence="3" id="KW-1185">Reference proteome</keyword>
<evidence type="ECO:0008006" key="4">
    <source>
        <dbReference type="Google" id="ProtNLM"/>
    </source>
</evidence>
<dbReference type="NCBIfam" id="TIGR03082">
    <property type="entry name" value="Gneg_AbrB_dup"/>
    <property type="match status" value="2"/>
</dbReference>
<evidence type="ECO:0000313" key="3">
    <source>
        <dbReference type="Proteomes" id="UP000199347"/>
    </source>
</evidence>
<gene>
    <name evidence="2" type="ORF">SAMN03080610_02332</name>
</gene>
<keyword evidence="1" id="KW-1133">Transmembrane helix</keyword>
<dbReference type="RefSeq" id="WP_092812964.1">
    <property type="nucleotide sequence ID" value="NZ_FMVW01000005.1"/>
</dbReference>
<reference evidence="2 3" key="1">
    <citation type="submission" date="2016-10" db="EMBL/GenBank/DDBJ databases">
        <authorList>
            <person name="de Groot N.N."/>
        </authorList>
    </citation>
    <scope>NUCLEOTIDE SEQUENCE [LARGE SCALE GENOMIC DNA]</scope>
    <source>
        <strain evidence="2 3">DSM 2698</strain>
    </source>
</reference>
<accession>A0A1G5NPP9</accession>
<dbReference type="GO" id="GO:0010468">
    <property type="term" value="P:regulation of gene expression"/>
    <property type="evidence" value="ECO:0007669"/>
    <property type="project" value="InterPro"/>
</dbReference>
<evidence type="ECO:0000256" key="1">
    <source>
        <dbReference type="SAM" id="Phobius"/>
    </source>
</evidence>
<feature type="transmembrane region" description="Helical" evidence="1">
    <location>
        <begin position="326"/>
        <end position="347"/>
    </location>
</feature>
<dbReference type="GO" id="GO:0016020">
    <property type="term" value="C:membrane"/>
    <property type="evidence" value="ECO:0007669"/>
    <property type="project" value="InterPro"/>
</dbReference>
<feature type="transmembrane region" description="Helical" evidence="1">
    <location>
        <begin position="118"/>
        <end position="141"/>
    </location>
</feature>
<keyword evidence="1" id="KW-0472">Membrane</keyword>
<dbReference type="OrthoDB" id="7157734at2"/>
<dbReference type="InterPro" id="IPR017516">
    <property type="entry name" value="AbrB_dup"/>
</dbReference>
<feature type="transmembrane region" description="Helical" evidence="1">
    <location>
        <begin position="43"/>
        <end position="69"/>
    </location>
</feature>
<proteinExistence type="predicted"/>
<keyword evidence="1" id="KW-0812">Transmembrane</keyword>
<feature type="transmembrane region" description="Helical" evidence="1">
    <location>
        <begin position="147"/>
        <end position="165"/>
    </location>
</feature>
<dbReference type="PIRSF" id="PIRSF038991">
    <property type="entry name" value="Protein_AbrB"/>
    <property type="match status" value="1"/>
</dbReference>
<dbReference type="Proteomes" id="UP000199347">
    <property type="component" value="Unassembled WGS sequence"/>
</dbReference>
<name>A0A1G5NPP9_AFIMA</name>
<protein>
    <recommendedName>
        <fullName evidence="4">Ammonia monooxygenase</fullName>
    </recommendedName>
</protein>
<dbReference type="PANTHER" id="PTHR38457">
    <property type="entry name" value="REGULATOR ABRB-RELATED"/>
    <property type="match status" value="1"/>
</dbReference>